<dbReference type="GO" id="GO:0005886">
    <property type="term" value="C:plasma membrane"/>
    <property type="evidence" value="ECO:0007669"/>
    <property type="project" value="UniProtKB-SubCell"/>
</dbReference>
<evidence type="ECO:0000259" key="9">
    <source>
        <dbReference type="PROSITE" id="PS50835"/>
    </source>
</evidence>
<dbReference type="PROSITE" id="PS50835">
    <property type="entry name" value="IG_LIKE"/>
    <property type="match status" value="1"/>
</dbReference>
<keyword evidence="8" id="KW-1133">Transmembrane helix</keyword>
<dbReference type="InParanoid" id="A0A671XXD2"/>
<feature type="transmembrane region" description="Helical" evidence="8">
    <location>
        <begin position="125"/>
        <end position="149"/>
    </location>
</feature>
<name>A0A671XXD2_SPAAU</name>
<evidence type="ECO:0000313" key="10">
    <source>
        <dbReference type="Ensembl" id="ENSSAUP00010054857.1"/>
    </source>
</evidence>
<dbReference type="GO" id="GO:0009617">
    <property type="term" value="P:response to bacterium"/>
    <property type="evidence" value="ECO:0007669"/>
    <property type="project" value="TreeGrafter"/>
</dbReference>
<keyword evidence="8" id="KW-0812">Transmembrane</keyword>
<feature type="transmembrane region" description="Helical" evidence="8">
    <location>
        <begin position="100"/>
        <end position="119"/>
    </location>
</feature>
<organism evidence="10 11">
    <name type="scientific">Sparus aurata</name>
    <name type="common">Gilthead sea bream</name>
    <dbReference type="NCBI Taxonomy" id="8175"/>
    <lineage>
        <taxon>Eukaryota</taxon>
        <taxon>Metazoa</taxon>
        <taxon>Chordata</taxon>
        <taxon>Craniata</taxon>
        <taxon>Vertebrata</taxon>
        <taxon>Euteleostomi</taxon>
        <taxon>Actinopterygii</taxon>
        <taxon>Neopterygii</taxon>
        <taxon>Teleostei</taxon>
        <taxon>Neoteleostei</taxon>
        <taxon>Acanthomorphata</taxon>
        <taxon>Eupercaria</taxon>
        <taxon>Spariformes</taxon>
        <taxon>Sparidae</taxon>
        <taxon>Sparus</taxon>
    </lineage>
</organism>
<protein>
    <recommendedName>
        <fullName evidence="9">Ig-like domain-containing protein</fullName>
    </recommendedName>
</protein>
<keyword evidence="11" id="KW-1185">Reference proteome</keyword>
<keyword evidence="5 8" id="KW-0472">Membrane</keyword>
<reference evidence="10" key="2">
    <citation type="submission" date="2025-08" db="UniProtKB">
        <authorList>
            <consortium name="Ensembl"/>
        </authorList>
    </citation>
    <scope>IDENTIFICATION</scope>
</reference>
<dbReference type="Pfam" id="PF07686">
    <property type="entry name" value="V-set"/>
    <property type="match status" value="1"/>
</dbReference>
<dbReference type="SMART" id="SM00406">
    <property type="entry name" value="IGv"/>
    <property type="match status" value="1"/>
</dbReference>
<dbReference type="Proteomes" id="UP000472265">
    <property type="component" value="Chromosome 10"/>
</dbReference>
<sequence>LPKYTSAPAFKGTLWIIETLSQSQTVEAQHGEEVTLQCNNIYNNGAVIFWFRLISCVVVIINYGGKGKVCDGYEKDKIEMKSNISTVFLNIKNVDSSDSGLYYCGFYMNSIPILTPIHLKVNGKMTVFFSLVLFVQFALFCFYCTILFLSENNILYARKYFFKSFFKIKTNVIFILLKGSDEPHDDDREGESKILLKISFIVKVVYQF</sequence>
<evidence type="ECO:0000256" key="3">
    <source>
        <dbReference type="ARBA" id="ARBA00022729"/>
    </source>
</evidence>
<keyword evidence="4" id="KW-0391">Immunity</keyword>
<keyword evidence="2" id="KW-1003">Cell membrane</keyword>
<evidence type="ECO:0000256" key="6">
    <source>
        <dbReference type="ARBA" id="ARBA00023157"/>
    </source>
</evidence>
<dbReference type="AlphaFoldDB" id="A0A671XXD2"/>
<dbReference type="InterPro" id="IPR052051">
    <property type="entry name" value="TCR_complex_component"/>
</dbReference>
<dbReference type="SUPFAM" id="SSF48726">
    <property type="entry name" value="Immunoglobulin"/>
    <property type="match status" value="1"/>
</dbReference>
<dbReference type="GO" id="GO:0002376">
    <property type="term" value="P:immune system process"/>
    <property type="evidence" value="ECO:0007669"/>
    <property type="project" value="UniProtKB-KW"/>
</dbReference>
<keyword evidence="7" id="KW-0325">Glycoprotein</keyword>
<dbReference type="Ensembl" id="ENSSAUT00010057642.1">
    <property type="protein sequence ID" value="ENSSAUP00010054857.1"/>
    <property type="gene ID" value="ENSSAUG00010022576.1"/>
</dbReference>
<feature type="domain" description="Ig-like" evidence="9">
    <location>
        <begin position="2"/>
        <end position="104"/>
    </location>
</feature>
<evidence type="ECO:0000256" key="4">
    <source>
        <dbReference type="ARBA" id="ARBA00022859"/>
    </source>
</evidence>
<feature type="transmembrane region" description="Helical" evidence="8">
    <location>
        <begin position="47"/>
        <end position="65"/>
    </location>
</feature>
<keyword evidence="6" id="KW-1015">Disulfide bond</keyword>
<dbReference type="InterPro" id="IPR013783">
    <property type="entry name" value="Ig-like_fold"/>
</dbReference>
<reference evidence="10" key="3">
    <citation type="submission" date="2025-09" db="UniProtKB">
        <authorList>
            <consortium name="Ensembl"/>
        </authorList>
    </citation>
    <scope>IDENTIFICATION</scope>
</reference>
<dbReference type="PANTHER" id="PTHR19433:SF111">
    <property type="entry name" value="T CELL RECEPTOR ALPHA VARIABLE 4"/>
    <property type="match status" value="1"/>
</dbReference>
<evidence type="ECO:0000256" key="8">
    <source>
        <dbReference type="SAM" id="Phobius"/>
    </source>
</evidence>
<evidence type="ECO:0000256" key="2">
    <source>
        <dbReference type="ARBA" id="ARBA00022475"/>
    </source>
</evidence>
<dbReference type="PANTHER" id="PTHR19433">
    <property type="entry name" value="T-CELL RECEPTOR ALPHA CHAIN V REGION-RELATED"/>
    <property type="match status" value="1"/>
</dbReference>
<dbReference type="InterPro" id="IPR003599">
    <property type="entry name" value="Ig_sub"/>
</dbReference>
<dbReference type="InterPro" id="IPR036179">
    <property type="entry name" value="Ig-like_dom_sf"/>
</dbReference>
<dbReference type="GeneTree" id="ENSGT00990000206132"/>
<evidence type="ECO:0000313" key="11">
    <source>
        <dbReference type="Proteomes" id="UP000472265"/>
    </source>
</evidence>
<evidence type="ECO:0000256" key="1">
    <source>
        <dbReference type="ARBA" id="ARBA00004236"/>
    </source>
</evidence>
<dbReference type="InterPro" id="IPR013106">
    <property type="entry name" value="Ig_V-set"/>
</dbReference>
<accession>A0A671XXD2</accession>
<evidence type="ECO:0000256" key="7">
    <source>
        <dbReference type="ARBA" id="ARBA00023180"/>
    </source>
</evidence>
<evidence type="ECO:0000256" key="5">
    <source>
        <dbReference type="ARBA" id="ARBA00023136"/>
    </source>
</evidence>
<reference evidence="10" key="1">
    <citation type="submission" date="2021-04" db="EMBL/GenBank/DDBJ databases">
        <authorList>
            <consortium name="Wellcome Sanger Institute Data Sharing"/>
        </authorList>
    </citation>
    <scope>NUCLEOTIDE SEQUENCE [LARGE SCALE GENOMIC DNA]</scope>
</reference>
<dbReference type="SMART" id="SM00409">
    <property type="entry name" value="IG"/>
    <property type="match status" value="1"/>
</dbReference>
<dbReference type="Gene3D" id="2.60.40.10">
    <property type="entry name" value="Immunoglobulins"/>
    <property type="match status" value="1"/>
</dbReference>
<dbReference type="CDD" id="cd00099">
    <property type="entry name" value="IgV"/>
    <property type="match status" value="1"/>
</dbReference>
<proteinExistence type="predicted"/>
<dbReference type="InterPro" id="IPR007110">
    <property type="entry name" value="Ig-like_dom"/>
</dbReference>
<keyword evidence="3" id="KW-0732">Signal</keyword>
<comment type="subcellular location">
    <subcellularLocation>
        <location evidence="1">Cell membrane</location>
    </subcellularLocation>
</comment>